<feature type="compositionally biased region" description="Low complexity" evidence="1">
    <location>
        <begin position="109"/>
        <end position="122"/>
    </location>
</feature>
<accession>L8X310</accession>
<gene>
    <name evidence="3" type="ORF">AG1IA_02577</name>
</gene>
<dbReference type="EMBL" id="AFRT01000553">
    <property type="protein sequence ID" value="ELU43398.1"/>
    <property type="molecule type" value="Genomic_DNA"/>
</dbReference>
<organism evidence="3 4">
    <name type="scientific">Thanatephorus cucumeris (strain AG1-IA)</name>
    <name type="common">Rice sheath blight fungus</name>
    <name type="synonym">Rhizoctonia solani</name>
    <dbReference type="NCBI Taxonomy" id="983506"/>
    <lineage>
        <taxon>Eukaryota</taxon>
        <taxon>Fungi</taxon>
        <taxon>Dikarya</taxon>
        <taxon>Basidiomycota</taxon>
        <taxon>Agaricomycotina</taxon>
        <taxon>Agaricomycetes</taxon>
        <taxon>Cantharellales</taxon>
        <taxon>Ceratobasidiaceae</taxon>
        <taxon>Rhizoctonia</taxon>
        <taxon>Rhizoctonia solani AG-1</taxon>
    </lineage>
</organism>
<feature type="transmembrane region" description="Helical" evidence="2">
    <location>
        <begin position="64"/>
        <end position="90"/>
    </location>
</feature>
<keyword evidence="2" id="KW-0812">Transmembrane</keyword>
<evidence type="ECO:0000256" key="1">
    <source>
        <dbReference type="SAM" id="MobiDB-lite"/>
    </source>
</evidence>
<reference evidence="3 4" key="1">
    <citation type="journal article" date="2013" name="Nat. Commun.">
        <title>The evolution and pathogenic mechanisms of the rice sheath blight pathogen.</title>
        <authorList>
            <person name="Zheng A."/>
            <person name="Lin R."/>
            <person name="Xu L."/>
            <person name="Qin P."/>
            <person name="Tang C."/>
            <person name="Ai P."/>
            <person name="Zhang D."/>
            <person name="Liu Y."/>
            <person name="Sun Z."/>
            <person name="Feng H."/>
            <person name="Wang Y."/>
            <person name="Chen Y."/>
            <person name="Liang X."/>
            <person name="Fu R."/>
            <person name="Li Q."/>
            <person name="Zhang J."/>
            <person name="Yu X."/>
            <person name="Xie Z."/>
            <person name="Ding L."/>
            <person name="Guan P."/>
            <person name="Tang J."/>
            <person name="Liang Y."/>
            <person name="Wang S."/>
            <person name="Deng Q."/>
            <person name="Li S."/>
            <person name="Zhu J."/>
            <person name="Wang L."/>
            <person name="Liu H."/>
            <person name="Li P."/>
        </authorList>
    </citation>
    <scope>NUCLEOTIDE SEQUENCE [LARGE SCALE GENOMIC DNA]</scope>
    <source>
        <strain evidence="4">AG-1 IA</strain>
    </source>
</reference>
<protein>
    <submittedName>
        <fullName evidence="3">p12 domain-containing protein</fullName>
    </submittedName>
</protein>
<comment type="caution">
    <text evidence="3">The sequence shown here is derived from an EMBL/GenBank/DDBJ whole genome shotgun (WGS) entry which is preliminary data.</text>
</comment>
<dbReference type="AlphaFoldDB" id="L8X310"/>
<proteinExistence type="predicted"/>
<keyword evidence="2" id="KW-1133">Transmembrane helix</keyword>
<dbReference type="Proteomes" id="UP000011668">
    <property type="component" value="Unassembled WGS sequence"/>
</dbReference>
<keyword evidence="2" id="KW-0472">Membrane</keyword>
<dbReference type="HOGENOM" id="CLU_1448487_0_0_1"/>
<evidence type="ECO:0000256" key="2">
    <source>
        <dbReference type="SAM" id="Phobius"/>
    </source>
</evidence>
<evidence type="ECO:0000313" key="3">
    <source>
        <dbReference type="EMBL" id="ELU43398.1"/>
    </source>
</evidence>
<feature type="region of interest" description="Disordered" evidence="1">
    <location>
        <begin position="170"/>
        <end position="195"/>
    </location>
</feature>
<feature type="region of interest" description="Disordered" evidence="1">
    <location>
        <begin position="103"/>
        <end position="155"/>
    </location>
</feature>
<dbReference type="OrthoDB" id="3242158at2759"/>
<evidence type="ECO:0000313" key="4">
    <source>
        <dbReference type="Proteomes" id="UP000011668"/>
    </source>
</evidence>
<sequence>MLIGVFAWIGAVAALPLDRGIVCDRSLFVLRWRSVSFTVPNVYGSIRRLVERQSDTSSSAEGPALGVILGGVFGALGGLAIAGVIFYAWWSVRRMRRKYGNPELGGCSSIGPNSSTSRGSSSKSKKKKPNKGGAKWQDPWLAPPPKSPRTPTAVQFSAKIPVDVVKAPIPQDDQVSESSSVPLKVIYPKEDDNRR</sequence>
<keyword evidence="4" id="KW-1185">Reference proteome</keyword>
<name>L8X310_THACA</name>